<name>R0IS50_EXST2</name>
<dbReference type="eggNOG" id="ENOG502SCNJ">
    <property type="taxonomic scope" value="Eukaryota"/>
</dbReference>
<dbReference type="CDD" id="cd02440">
    <property type="entry name" value="AdoMet_MTases"/>
    <property type="match status" value="1"/>
</dbReference>
<dbReference type="HOGENOM" id="CLU_750411_0_0_1"/>
<dbReference type="Proteomes" id="UP000016935">
    <property type="component" value="Unassembled WGS sequence"/>
</dbReference>
<keyword evidence="1" id="KW-0808">Transferase</keyword>
<dbReference type="InterPro" id="IPR050444">
    <property type="entry name" value="Polyketide_Synthase"/>
</dbReference>
<gene>
    <name evidence="4" type="ORF">SETTUDRAFT_31756</name>
</gene>
<dbReference type="Gene3D" id="3.40.50.150">
    <property type="entry name" value="Vaccinia Virus protein VP39"/>
    <property type="match status" value="1"/>
</dbReference>
<dbReference type="PANTHER" id="PTHR45681">
    <property type="entry name" value="POLYKETIDE SYNTHASE 44-RELATED"/>
    <property type="match status" value="1"/>
</dbReference>
<dbReference type="EMBL" id="KB908592">
    <property type="protein sequence ID" value="EOA87506.1"/>
    <property type="molecule type" value="Genomic_DNA"/>
</dbReference>
<accession>R0IS50</accession>
<evidence type="ECO:0000259" key="3">
    <source>
        <dbReference type="Pfam" id="PF08242"/>
    </source>
</evidence>
<evidence type="ECO:0000313" key="5">
    <source>
        <dbReference type="Proteomes" id="UP000016935"/>
    </source>
</evidence>
<feature type="domain" description="Methyltransferase type 12" evidence="3">
    <location>
        <begin position="189"/>
        <end position="294"/>
    </location>
</feature>
<organism evidence="4 5">
    <name type="scientific">Exserohilum turcicum (strain 28A)</name>
    <name type="common">Northern leaf blight fungus</name>
    <name type="synonym">Setosphaeria turcica</name>
    <dbReference type="NCBI Taxonomy" id="671987"/>
    <lineage>
        <taxon>Eukaryota</taxon>
        <taxon>Fungi</taxon>
        <taxon>Dikarya</taxon>
        <taxon>Ascomycota</taxon>
        <taxon>Pezizomycotina</taxon>
        <taxon>Dothideomycetes</taxon>
        <taxon>Pleosporomycetidae</taxon>
        <taxon>Pleosporales</taxon>
        <taxon>Pleosporineae</taxon>
        <taxon>Pleosporaceae</taxon>
        <taxon>Exserohilum</taxon>
    </lineage>
</organism>
<proteinExistence type="predicted"/>
<dbReference type="InterPro" id="IPR029063">
    <property type="entry name" value="SAM-dependent_MTases_sf"/>
</dbReference>
<dbReference type="PANTHER" id="PTHR45681:SF6">
    <property type="entry name" value="POLYKETIDE SYNTHASE 37"/>
    <property type="match status" value="1"/>
</dbReference>
<dbReference type="OrthoDB" id="329835at2759"/>
<reference evidence="4 5" key="1">
    <citation type="journal article" date="2012" name="PLoS Pathog.">
        <title>Diverse lifestyles and strategies of plant pathogenesis encoded in the genomes of eighteen Dothideomycetes fungi.</title>
        <authorList>
            <person name="Ohm R.A."/>
            <person name="Feau N."/>
            <person name="Henrissat B."/>
            <person name="Schoch C.L."/>
            <person name="Horwitz B.A."/>
            <person name="Barry K.W."/>
            <person name="Condon B.J."/>
            <person name="Copeland A.C."/>
            <person name="Dhillon B."/>
            <person name="Glaser F."/>
            <person name="Hesse C.N."/>
            <person name="Kosti I."/>
            <person name="LaButti K."/>
            <person name="Lindquist E.A."/>
            <person name="Lucas S."/>
            <person name="Salamov A.A."/>
            <person name="Bradshaw R.E."/>
            <person name="Ciuffetti L."/>
            <person name="Hamelin R.C."/>
            <person name="Kema G.H.J."/>
            <person name="Lawrence C."/>
            <person name="Scott J.A."/>
            <person name="Spatafora J.W."/>
            <person name="Turgeon B.G."/>
            <person name="de Wit P.J.G.M."/>
            <person name="Zhong S."/>
            <person name="Goodwin S.B."/>
            <person name="Grigoriev I.V."/>
        </authorList>
    </citation>
    <scope>NUCLEOTIDE SEQUENCE [LARGE SCALE GENOMIC DNA]</scope>
    <source>
        <strain evidence="5">28A</strain>
    </source>
</reference>
<evidence type="ECO:0000313" key="4">
    <source>
        <dbReference type="EMBL" id="EOA87506.1"/>
    </source>
</evidence>
<dbReference type="STRING" id="671987.R0IS50"/>
<keyword evidence="5" id="KW-1185">Reference proteome</keyword>
<dbReference type="InterPro" id="IPR013217">
    <property type="entry name" value="Methyltransf_12"/>
</dbReference>
<evidence type="ECO:0000256" key="1">
    <source>
        <dbReference type="ARBA" id="ARBA00022679"/>
    </source>
</evidence>
<feature type="region of interest" description="Disordered" evidence="2">
    <location>
        <begin position="1"/>
        <end position="24"/>
    </location>
</feature>
<dbReference type="Pfam" id="PF08242">
    <property type="entry name" value="Methyltransf_12"/>
    <property type="match status" value="1"/>
</dbReference>
<dbReference type="SUPFAM" id="SSF53335">
    <property type="entry name" value="S-adenosyl-L-methionine-dependent methyltransferases"/>
    <property type="match status" value="1"/>
</dbReference>
<reference evidence="4 5" key="2">
    <citation type="journal article" date="2013" name="PLoS Genet.">
        <title>Comparative genome structure, secondary metabolite, and effector coding capacity across Cochliobolus pathogens.</title>
        <authorList>
            <person name="Condon B.J."/>
            <person name="Leng Y."/>
            <person name="Wu D."/>
            <person name="Bushley K.E."/>
            <person name="Ohm R.A."/>
            <person name="Otillar R."/>
            <person name="Martin J."/>
            <person name="Schackwitz W."/>
            <person name="Grimwood J."/>
            <person name="MohdZainudin N."/>
            <person name="Xue C."/>
            <person name="Wang R."/>
            <person name="Manning V.A."/>
            <person name="Dhillon B."/>
            <person name="Tu Z.J."/>
            <person name="Steffenson B.J."/>
            <person name="Salamov A."/>
            <person name="Sun H."/>
            <person name="Lowry S."/>
            <person name="LaButti K."/>
            <person name="Han J."/>
            <person name="Copeland A."/>
            <person name="Lindquist E."/>
            <person name="Barry K."/>
            <person name="Schmutz J."/>
            <person name="Baker S.E."/>
            <person name="Ciuffetti L.M."/>
            <person name="Grigoriev I.V."/>
            <person name="Zhong S."/>
            <person name="Turgeon B.G."/>
        </authorList>
    </citation>
    <scope>NUCLEOTIDE SEQUENCE [LARGE SCALE GENOMIC DNA]</scope>
    <source>
        <strain evidence="5">28A</strain>
    </source>
</reference>
<dbReference type="AlphaFoldDB" id="R0IS50"/>
<dbReference type="GO" id="GO:0016740">
    <property type="term" value="F:transferase activity"/>
    <property type="evidence" value="ECO:0007669"/>
    <property type="project" value="UniProtKB-KW"/>
</dbReference>
<sequence>MDASFASCNKNGRNGDASSGSVDDTRLTTTAEALESMVIPLQSDQVGISPSEKFNCCSAACARYISWAVQEIQNGGLVVKHDYRIHWWRVLDAFVRSEQGQTLIGQSPDTKEGLEKLTCRLGVEGEAISKIGPNLVGLLTGQIYPLFLLLKDDLLFRIYRSDEGARPNRYVAEYVKQLVSQAKRKLRILEIGAGTGGTTFQVLQACSPCGEAFCDEYMYTDISPNFFKTGESTLKKWQHLLTFRKLDIESNVAGQGFQEHAYDVVITANAIHATRSLTKSLGNIHKLLKPGGILGLVELTRLTPYFNMVFGSLPGWWHGVDEGRVESPLQSAEQWNEQLRKSGFSGTDLVAFDLPKSEGHIALLISHAL</sequence>
<evidence type="ECO:0000256" key="2">
    <source>
        <dbReference type="SAM" id="MobiDB-lite"/>
    </source>
</evidence>
<protein>
    <recommendedName>
        <fullName evidence="3">Methyltransferase type 12 domain-containing protein</fullName>
    </recommendedName>
</protein>
<dbReference type="GeneID" id="19403580"/>
<dbReference type="RefSeq" id="XP_008025097.1">
    <property type="nucleotide sequence ID" value="XM_008026906.1"/>
</dbReference>